<dbReference type="Proteomes" id="UP001060771">
    <property type="component" value="Chromosome"/>
</dbReference>
<dbReference type="PANTHER" id="PTHR19136:SF86">
    <property type="entry name" value="ADENOSYLCOBINAMIDE-PHOSPHATE GUANYLYLTRANSFERASE"/>
    <property type="match status" value="1"/>
</dbReference>
<reference evidence="4" key="2">
    <citation type="submission" date="2020-09" db="EMBL/GenBank/DDBJ databases">
        <authorList>
            <person name="Sun Q."/>
            <person name="Ohkuma M."/>
        </authorList>
    </citation>
    <scope>NUCLEOTIDE SEQUENCE</scope>
    <source>
        <strain evidence="4">JCM 11219</strain>
    </source>
</reference>
<dbReference type="Gene3D" id="3.90.550.10">
    <property type="entry name" value="Spore Coat Polysaccharide Biosynthesis Protein SpsA, Chain A"/>
    <property type="match status" value="1"/>
</dbReference>
<evidence type="ECO:0000313" key="6">
    <source>
        <dbReference type="Proteomes" id="UP001060771"/>
    </source>
</evidence>
<feature type="domain" description="MobA-like NTP transferase" evidence="2">
    <location>
        <begin position="4"/>
        <end position="125"/>
    </location>
</feature>
<dbReference type="RefSeq" id="WP_188602274.1">
    <property type="nucleotide sequence ID" value="NZ_AP026830.1"/>
</dbReference>
<reference evidence="3" key="4">
    <citation type="journal article" date="2023" name="Microbiol. Resour. Announc.">
        <title>Complete Genome Sequence of Vulcanisaeta souniana Strain IC-059, a Hyperthermophilic Archaeon Isolated from Hot Spring Water in Japan.</title>
        <authorList>
            <person name="Kato S."/>
            <person name="Itoh T."/>
            <person name="Wu L."/>
            <person name="Ma J."/>
            <person name="Ohkuma M."/>
        </authorList>
    </citation>
    <scope>NUCLEOTIDE SEQUENCE</scope>
    <source>
        <strain evidence="3">JCM 11219</strain>
    </source>
</reference>
<dbReference type="Proteomes" id="UP000657075">
    <property type="component" value="Unassembled WGS sequence"/>
</dbReference>
<evidence type="ECO:0000313" key="3">
    <source>
        <dbReference type="EMBL" id="BDR92078.1"/>
    </source>
</evidence>
<protein>
    <recommendedName>
        <fullName evidence="2">MobA-like NTP transferase domain-containing protein</fullName>
    </recommendedName>
</protein>
<proteinExistence type="predicted"/>
<keyword evidence="1" id="KW-0808">Transferase</keyword>
<evidence type="ECO:0000313" key="4">
    <source>
        <dbReference type="EMBL" id="GGI68050.1"/>
    </source>
</evidence>
<dbReference type="SUPFAM" id="SSF53448">
    <property type="entry name" value="Nucleotide-diphospho-sugar transferases"/>
    <property type="match status" value="1"/>
</dbReference>
<dbReference type="AlphaFoldDB" id="A0A830DZL9"/>
<reference evidence="6" key="3">
    <citation type="submission" date="2022-09" db="EMBL/GenBank/DDBJ databases">
        <title>Complete genome sequence of Vulcanisaeta souniana.</title>
        <authorList>
            <person name="Kato S."/>
            <person name="Itoh T."/>
            <person name="Ohkuma M."/>
        </authorList>
    </citation>
    <scope>NUCLEOTIDE SEQUENCE [LARGE SCALE GENOMIC DNA]</scope>
    <source>
        <strain evidence="6">JCM 11219</strain>
    </source>
</reference>
<dbReference type="Pfam" id="PF12804">
    <property type="entry name" value="NTP_transf_3"/>
    <property type="match status" value="1"/>
</dbReference>
<evidence type="ECO:0000313" key="5">
    <source>
        <dbReference type="Proteomes" id="UP000657075"/>
    </source>
</evidence>
<evidence type="ECO:0000259" key="2">
    <source>
        <dbReference type="Pfam" id="PF12804"/>
    </source>
</evidence>
<name>A0A830DZL9_9CREN</name>
<sequence>MNIIIMAGGMGSRLSNPNKPLIDICGKPIIEHVASSINGFGRVYVATTIRHGEVVNWARQHGYEIAITSGRGYPEDLLESLSMVSTPVIFVPADMPFITRELIRRFLMMAAYITSPMITLMYERGDYQHFTGISLVRKLELMHGIIPWVSLVIPWTPELLNINTQEDLELARELCKTHKLL</sequence>
<dbReference type="PANTHER" id="PTHR19136">
    <property type="entry name" value="MOLYBDENUM COFACTOR GUANYLYLTRANSFERASE"/>
    <property type="match status" value="1"/>
</dbReference>
<dbReference type="GeneID" id="76206717"/>
<reference evidence="4" key="1">
    <citation type="journal article" date="2014" name="Int. J. Syst. Evol. Microbiol.">
        <title>Complete genome sequence of Corynebacterium casei LMG S-19264T (=DSM 44701T), isolated from a smear-ripened cheese.</title>
        <authorList>
            <consortium name="US DOE Joint Genome Institute (JGI-PGF)"/>
            <person name="Walter F."/>
            <person name="Albersmeier A."/>
            <person name="Kalinowski J."/>
            <person name="Ruckert C."/>
        </authorList>
    </citation>
    <scope>NUCLEOTIDE SEQUENCE</scope>
    <source>
        <strain evidence="4">JCM 11219</strain>
    </source>
</reference>
<dbReference type="GO" id="GO:0016779">
    <property type="term" value="F:nucleotidyltransferase activity"/>
    <property type="evidence" value="ECO:0007669"/>
    <property type="project" value="TreeGrafter"/>
</dbReference>
<dbReference type="InterPro" id="IPR029044">
    <property type="entry name" value="Nucleotide-diphossugar_trans"/>
</dbReference>
<dbReference type="EMBL" id="AP026830">
    <property type="protein sequence ID" value="BDR92078.1"/>
    <property type="molecule type" value="Genomic_DNA"/>
</dbReference>
<organism evidence="4 5">
    <name type="scientific">Vulcanisaeta souniana JCM 11219</name>
    <dbReference type="NCBI Taxonomy" id="1293586"/>
    <lineage>
        <taxon>Archaea</taxon>
        <taxon>Thermoproteota</taxon>
        <taxon>Thermoprotei</taxon>
        <taxon>Thermoproteales</taxon>
        <taxon>Thermoproteaceae</taxon>
        <taxon>Vulcanisaeta</taxon>
    </lineage>
</organism>
<dbReference type="EMBL" id="BMNM01000001">
    <property type="protein sequence ID" value="GGI68050.1"/>
    <property type="molecule type" value="Genomic_DNA"/>
</dbReference>
<dbReference type="OrthoDB" id="28434at2157"/>
<keyword evidence="6" id="KW-1185">Reference proteome</keyword>
<evidence type="ECO:0000256" key="1">
    <source>
        <dbReference type="ARBA" id="ARBA00022679"/>
    </source>
</evidence>
<accession>A0A830DZL9</accession>
<dbReference type="InterPro" id="IPR025877">
    <property type="entry name" value="MobA-like_NTP_Trfase"/>
</dbReference>
<gene>
    <name evidence="4" type="ORF">GCM10007112_01360</name>
    <name evidence="3" type="ORF">Vsou_11710</name>
</gene>